<geneLocation type="plasmid" evidence="4 5">
    <name>pGspE55-1</name>
</geneLocation>
<protein>
    <recommendedName>
        <fullName evidence="3">Copper amine oxidase-like N-terminal domain-containing protein</fullName>
    </recommendedName>
</protein>
<reference evidence="5" key="1">
    <citation type="journal article" date="2020" name="Microbiol. Resour. Announc.">
        <title>Complete Genome Sequence of Geobacillus sp. Strain E55-1, Isolated from Mine Geyser in Japan.</title>
        <authorList>
            <person name="Miyazaki K."/>
            <person name="Hase E."/>
            <person name="Tokito N."/>
        </authorList>
    </citation>
    <scope>NUCLEOTIDE SEQUENCE [LARGE SCALE GENOMIC DNA]</scope>
    <source>
        <strain evidence="5">E55-1</strain>
        <plasmid evidence="5">pGspE55-1</plasmid>
    </source>
</reference>
<feature type="chain" id="PRO_5025416978" description="Copper amine oxidase-like N-terminal domain-containing protein" evidence="2">
    <location>
        <begin position="24"/>
        <end position="516"/>
    </location>
</feature>
<feature type="compositionally biased region" description="Basic and acidic residues" evidence="1">
    <location>
        <begin position="185"/>
        <end position="194"/>
    </location>
</feature>
<keyword evidence="2" id="KW-0732">Signal</keyword>
<dbReference type="SUPFAM" id="SSF55383">
    <property type="entry name" value="Copper amine oxidase, domain N"/>
    <property type="match status" value="1"/>
</dbReference>
<dbReference type="InterPro" id="IPR036582">
    <property type="entry name" value="Mao_N_sf"/>
</dbReference>
<gene>
    <name evidence="4" type="ORF">GsuE55_37740</name>
</gene>
<evidence type="ECO:0000313" key="5">
    <source>
        <dbReference type="Proteomes" id="UP000501421"/>
    </source>
</evidence>
<feature type="domain" description="Copper amine oxidase-like N-terminal" evidence="3">
    <location>
        <begin position="410"/>
        <end position="515"/>
    </location>
</feature>
<dbReference type="Proteomes" id="UP000501421">
    <property type="component" value="Plasmid pGspE55-1"/>
</dbReference>
<name>A0A679G4G5_9BACL</name>
<proteinExistence type="predicted"/>
<keyword evidence="5" id="KW-1185">Reference proteome</keyword>
<dbReference type="Pfam" id="PF07833">
    <property type="entry name" value="Cu_amine_oxidN1"/>
    <property type="match status" value="1"/>
</dbReference>
<accession>A0A679G4G5</accession>
<evidence type="ECO:0000256" key="2">
    <source>
        <dbReference type="SAM" id="SignalP"/>
    </source>
</evidence>
<evidence type="ECO:0000313" key="4">
    <source>
        <dbReference type="EMBL" id="BBW98941.1"/>
    </source>
</evidence>
<evidence type="ECO:0000256" key="1">
    <source>
        <dbReference type="SAM" id="MobiDB-lite"/>
    </source>
</evidence>
<dbReference type="Gene3D" id="3.30.457.10">
    <property type="entry name" value="Copper amine oxidase-like, N-terminal domain"/>
    <property type="match status" value="1"/>
</dbReference>
<dbReference type="AlphaFoldDB" id="A0A679G4G5"/>
<dbReference type="EMBL" id="AP022558">
    <property type="protein sequence ID" value="BBW98941.1"/>
    <property type="molecule type" value="Genomic_DNA"/>
</dbReference>
<keyword evidence="4" id="KW-0614">Plasmid</keyword>
<feature type="signal peptide" evidence="2">
    <location>
        <begin position="1"/>
        <end position="23"/>
    </location>
</feature>
<dbReference type="InterPro" id="IPR012854">
    <property type="entry name" value="Cu_amine_oxidase-like_N"/>
</dbReference>
<feature type="region of interest" description="Disordered" evidence="1">
    <location>
        <begin position="170"/>
        <end position="283"/>
    </location>
</feature>
<evidence type="ECO:0000259" key="3">
    <source>
        <dbReference type="Pfam" id="PF07833"/>
    </source>
</evidence>
<dbReference type="RefSeq" id="WP_172418913.1">
    <property type="nucleotide sequence ID" value="NZ_AP022558.1"/>
</dbReference>
<sequence>MKRKASATIALVCALLLSPVASAAVYASAMSSWVDQDEGLKQAKKKMDSFASYQDAYEWMEGLLNQVKKTKNAQEMRTLIQHLVFYPTIDWGNVEKEIFAEKAAELFPVLRPETEREPLLKYAVESLYLRGKETKDYADYEAAKAFADRISDKKEREKWVNQLKELERMIQKPKDDGNSGYLDPDGDKQYDPDIFKNPPKDTGNNYKPGFGEGSLKDNQPDRVPTIPSGTRRPSLPRDLARIDIPTDPNSFREDGFYGTIPSRKGETVSSSSSAGNSVLENGPLEKEGKESLITIQYTLNKQKEAPRYEDTGIRIAKDGMISYKQARDALEVIAVQANGRFVDDETQALALLEGRLLVVREKNFPLRAEVFVSLFDDMKCVGVRLLDTRIGKATPAADLVESYHITTIWLKGREVEMPQELFTENSVVLFPLRAVAQGLGAEWQEENGTTRVRLGDHEVVYRDGSTMVLVNGQKKMTKVAPRVTQKGVRVVDIAPMLEAFGLSMEVDAKEKRILIR</sequence>
<organism evidence="4 5">
    <name type="scientific">Geobacillus subterraneus</name>
    <dbReference type="NCBI Taxonomy" id="129338"/>
    <lineage>
        <taxon>Bacteria</taxon>
        <taxon>Bacillati</taxon>
        <taxon>Bacillota</taxon>
        <taxon>Bacilli</taxon>
        <taxon>Bacillales</taxon>
        <taxon>Anoxybacillaceae</taxon>
        <taxon>Geobacillus</taxon>
    </lineage>
</organism>